<dbReference type="Gene3D" id="2.60.40.1890">
    <property type="entry name" value="PCu(A)C copper chaperone"/>
    <property type="match status" value="1"/>
</dbReference>
<organism evidence="2 3">
    <name type="scientific">Aquicoccus porphyridii</name>
    <dbReference type="NCBI Taxonomy" id="1852029"/>
    <lineage>
        <taxon>Bacteria</taxon>
        <taxon>Pseudomonadati</taxon>
        <taxon>Pseudomonadota</taxon>
        <taxon>Alphaproteobacteria</taxon>
        <taxon>Rhodobacterales</taxon>
        <taxon>Paracoccaceae</taxon>
        <taxon>Aquicoccus</taxon>
    </lineage>
</organism>
<dbReference type="RefSeq" id="WP_111366052.1">
    <property type="nucleotide sequence ID" value="NZ_JASHJG010000037.1"/>
</dbReference>
<gene>
    <name evidence="2" type="ORF">FLO80_09535</name>
</gene>
<feature type="chain" id="PRO_5022976704" evidence="1">
    <location>
        <begin position="26"/>
        <end position="161"/>
    </location>
</feature>
<proteinExistence type="predicted"/>
<dbReference type="SUPFAM" id="SSF110087">
    <property type="entry name" value="DR1885-like metal-binding protein"/>
    <property type="match status" value="1"/>
</dbReference>
<dbReference type="Proteomes" id="UP000325291">
    <property type="component" value="Unassembled WGS sequence"/>
</dbReference>
<dbReference type="PANTHER" id="PTHR36302">
    <property type="entry name" value="BLR7088 PROTEIN"/>
    <property type="match status" value="1"/>
</dbReference>
<comment type="caution">
    <text evidence="2">The sequence shown here is derived from an EMBL/GenBank/DDBJ whole genome shotgun (WGS) entry which is preliminary data.</text>
</comment>
<dbReference type="InterPro" id="IPR058248">
    <property type="entry name" value="Lxx211020-like"/>
</dbReference>
<keyword evidence="1" id="KW-0732">Signal</keyword>
<dbReference type="Pfam" id="PF04314">
    <property type="entry name" value="PCuAC"/>
    <property type="match status" value="1"/>
</dbReference>
<dbReference type="InterPro" id="IPR007410">
    <property type="entry name" value="LpqE-like"/>
</dbReference>
<dbReference type="InterPro" id="IPR036182">
    <property type="entry name" value="PCuAC_sf"/>
</dbReference>
<name>A0A5A9ZGP4_9RHOB</name>
<evidence type="ECO:0000313" key="3">
    <source>
        <dbReference type="Proteomes" id="UP000325291"/>
    </source>
</evidence>
<evidence type="ECO:0000313" key="2">
    <source>
        <dbReference type="EMBL" id="KAA0916340.1"/>
    </source>
</evidence>
<feature type="signal peptide" evidence="1">
    <location>
        <begin position="1"/>
        <end position="25"/>
    </location>
</feature>
<keyword evidence="3" id="KW-1185">Reference proteome</keyword>
<accession>A0A5A9ZGP4</accession>
<protein>
    <submittedName>
        <fullName evidence="2">Copper chaperone PCu(A)C</fullName>
    </submittedName>
</protein>
<dbReference type="AlphaFoldDB" id="A0A5A9ZGP4"/>
<dbReference type="EMBL" id="VINQ01000005">
    <property type="protein sequence ID" value="KAA0916340.1"/>
    <property type="molecule type" value="Genomic_DNA"/>
</dbReference>
<dbReference type="PANTHER" id="PTHR36302:SF1">
    <property type="entry name" value="COPPER CHAPERONE PCU(A)C"/>
    <property type="match status" value="1"/>
</dbReference>
<evidence type="ECO:0000256" key="1">
    <source>
        <dbReference type="SAM" id="SignalP"/>
    </source>
</evidence>
<reference evidence="2 3" key="1">
    <citation type="submission" date="2019-07" db="EMBL/GenBank/DDBJ databases">
        <title>Aquicoccus porphyridii gen. nov., sp. nov., isolated from a small marine red alga, Porphyridium marinum.</title>
        <authorList>
            <person name="Liu L."/>
        </authorList>
    </citation>
    <scope>NUCLEOTIDE SEQUENCE [LARGE SCALE GENOMIC DNA]</scope>
    <source>
        <strain evidence="2 3">L1 8-17</strain>
    </source>
</reference>
<sequence length="161" mass="17769">MSFKTRIMVAASAAVLSLTALPAFAEGIEVHDAYARASSMMSSSGAAFMVIHNHDGPDDRLVDVRSDVADKVELHTHREDDNGVMRMIHVEEGFALPRDGEIVLKRGGHHLMFFGIKEPFEHGDIIPLTLVFDKAGEVQVEVPVDLERTPMHGQMEHKQGD</sequence>